<dbReference type="OrthoDB" id="9795572at2"/>
<dbReference type="Proteomes" id="UP000199206">
    <property type="component" value="Unassembled WGS sequence"/>
</dbReference>
<dbReference type="SUPFAM" id="SSF141371">
    <property type="entry name" value="PilZ domain-like"/>
    <property type="match status" value="1"/>
</dbReference>
<dbReference type="InterPro" id="IPR009875">
    <property type="entry name" value="PilZ_domain"/>
</dbReference>
<dbReference type="EMBL" id="FOCF01000001">
    <property type="protein sequence ID" value="SEM60146.1"/>
    <property type="molecule type" value="Genomic_DNA"/>
</dbReference>
<dbReference type="Pfam" id="PF07238">
    <property type="entry name" value="PilZ"/>
    <property type="match status" value="1"/>
</dbReference>
<evidence type="ECO:0000259" key="1">
    <source>
        <dbReference type="Pfam" id="PF07238"/>
    </source>
</evidence>
<accession>A0A1H7ZPC3</accession>
<dbReference type="STRING" id="1166340.SAMN05192583_0783"/>
<dbReference type="RefSeq" id="WP_093664079.1">
    <property type="nucleotide sequence ID" value="NZ_FOCF01000001.1"/>
</dbReference>
<sequence>MLAAEFEPAEPGRRRFPRAPVSLHVGMDNSGLDRALCKVIDLSVHGCRIQTYSELERGSTIWLMFAGLPPCVADVRWSANFIAGCEFRKLLSQRSFDHLMKLDAMAR</sequence>
<organism evidence="2 3">
    <name type="scientific">Sphingomonas gellani</name>
    <dbReference type="NCBI Taxonomy" id="1166340"/>
    <lineage>
        <taxon>Bacteria</taxon>
        <taxon>Pseudomonadati</taxon>
        <taxon>Pseudomonadota</taxon>
        <taxon>Alphaproteobacteria</taxon>
        <taxon>Sphingomonadales</taxon>
        <taxon>Sphingomonadaceae</taxon>
        <taxon>Sphingomonas</taxon>
    </lineage>
</organism>
<gene>
    <name evidence="2" type="ORF">SAMN05192583_0783</name>
</gene>
<proteinExistence type="predicted"/>
<dbReference type="AlphaFoldDB" id="A0A1H7ZPC3"/>
<evidence type="ECO:0000313" key="2">
    <source>
        <dbReference type="EMBL" id="SEM60146.1"/>
    </source>
</evidence>
<dbReference type="GO" id="GO:0035438">
    <property type="term" value="F:cyclic-di-GMP binding"/>
    <property type="evidence" value="ECO:0007669"/>
    <property type="project" value="InterPro"/>
</dbReference>
<evidence type="ECO:0000313" key="3">
    <source>
        <dbReference type="Proteomes" id="UP000199206"/>
    </source>
</evidence>
<reference evidence="3" key="1">
    <citation type="submission" date="2016-10" db="EMBL/GenBank/DDBJ databases">
        <authorList>
            <person name="Varghese N."/>
            <person name="Submissions S."/>
        </authorList>
    </citation>
    <scope>NUCLEOTIDE SEQUENCE [LARGE SCALE GENOMIC DNA]</scope>
    <source>
        <strain evidence="3">S6-262</strain>
    </source>
</reference>
<keyword evidence="3" id="KW-1185">Reference proteome</keyword>
<feature type="domain" description="PilZ" evidence="1">
    <location>
        <begin position="13"/>
        <end position="99"/>
    </location>
</feature>
<protein>
    <submittedName>
        <fullName evidence="2">PilZ domain-containing protein</fullName>
    </submittedName>
</protein>
<dbReference type="Gene3D" id="2.40.10.220">
    <property type="entry name" value="predicted glycosyltransferase like domains"/>
    <property type="match status" value="1"/>
</dbReference>
<name>A0A1H7ZPC3_9SPHN</name>